<proteinExistence type="predicted"/>
<protein>
    <recommendedName>
        <fullName evidence="7">Aspartate--ammonia ligase</fullName>
        <ecNumber evidence="7">6.3.1.1</ecNumber>
    </recommendedName>
</protein>
<dbReference type="EMBL" id="FUWZ01000003">
    <property type="protein sequence ID" value="SKA33564.1"/>
    <property type="molecule type" value="Genomic_DNA"/>
</dbReference>
<dbReference type="PANTHER" id="PTHR30073">
    <property type="entry name" value="ASPARTATE--AMMONIA LIGASE"/>
    <property type="match status" value="1"/>
</dbReference>
<dbReference type="PROSITE" id="PS50862">
    <property type="entry name" value="AA_TRNA_LIGASE_II"/>
    <property type="match status" value="1"/>
</dbReference>
<sequence>MITLTAKTNDILRLEKGISLIKDYFPARLSQRLSLTKVSAPLFVQSGTGFNDDLNGVEKPVKFNLKNIPYSVEIVQSLAKWKRMRLYELGLEPEQGIVTDMRAIRPDEVVSPIHSFYVDQWDWEKRILPEHRRISYLKDTVEQIYQALLDTNAMLEEAHEKSLDLPSSVYFIDSETLLKRYPGLTPKERENRIAKEYGAVFIMGIGGLLSDQAVHDDRAPDYDDWSTANEEGFYGLNGDLILWNPAMNSALELSSMGIRVDAGSLREQLSLKECGHRSELLFHSNVLNEVYPLSMGGGIGQSRLCMFLLQRKHISDVQSGIWPEGQL</sequence>
<dbReference type="InterPro" id="IPR004618">
    <property type="entry name" value="AsnA"/>
</dbReference>
<dbReference type="GO" id="GO:0004071">
    <property type="term" value="F:aspartate-ammonia ligase activity"/>
    <property type="evidence" value="ECO:0007669"/>
    <property type="project" value="UniProtKB-UniRule"/>
</dbReference>
<evidence type="ECO:0000256" key="5">
    <source>
        <dbReference type="ARBA" id="ARBA00022840"/>
    </source>
</evidence>
<keyword evidence="10" id="KW-1185">Reference proteome</keyword>
<evidence type="ECO:0000313" key="9">
    <source>
        <dbReference type="EMBL" id="SKA33564.1"/>
    </source>
</evidence>
<keyword evidence="5" id="KW-0067">ATP-binding</keyword>
<evidence type="ECO:0000256" key="2">
    <source>
        <dbReference type="ARBA" id="ARBA00022598"/>
    </source>
</evidence>
<reference evidence="10" key="1">
    <citation type="submission" date="2017-02" db="EMBL/GenBank/DDBJ databases">
        <authorList>
            <person name="Varghese N."/>
            <person name="Submissions S."/>
        </authorList>
    </citation>
    <scope>NUCLEOTIDE SEQUENCE [LARGE SCALE GENOMIC DNA]</scope>
    <source>
        <strain evidence="10">DSM 22224</strain>
    </source>
</reference>
<keyword evidence="6" id="KW-0061">Asparagine biosynthesis</keyword>
<dbReference type="NCBIfam" id="TIGR00669">
    <property type="entry name" value="asnA"/>
    <property type="match status" value="1"/>
</dbReference>
<dbReference type="GO" id="GO:0005524">
    <property type="term" value="F:ATP binding"/>
    <property type="evidence" value="ECO:0007669"/>
    <property type="project" value="UniProtKB-KW"/>
</dbReference>
<dbReference type="Proteomes" id="UP000190367">
    <property type="component" value="Unassembled WGS sequence"/>
</dbReference>
<accession>A0A1T4SZA1</accession>
<feature type="domain" description="Aminoacyl-transfer RNA synthetases class-II family profile" evidence="8">
    <location>
        <begin position="102"/>
        <end position="323"/>
    </location>
</feature>
<dbReference type="GO" id="GO:0005829">
    <property type="term" value="C:cytosol"/>
    <property type="evidence" value="ECO:0007669"/>
    <property type="project" value="TreeGrafter"/>
</dbReference>
<dbReference type="PIRSF" id="PIRSF001555">
    <property type="entry name" value="Asp_ammon_ligase"/>
    <property type="match status" value="1"/>
</dbReference>
<evidence type="ECO:0000256" key="3">
    <source>
        <dbReference type="ARBA" id="ARBA00022605"/>
    </source>
</evidence>
<evidence type="ECO:0000313" key="10">
    <source>
        <dbReference type="Proteomes" id="UP000190367"/>
    </source>
</evidence>
<dbReference type="Gene3D" id="3.30.930.10">
    <property type="entry name" value="Bira Bifunctional Protein, Domain 2"/>
    <property type="match status" value="1"/>
</dbReference>
<evidence type="ECO:0000256" key="7">
    <source>
        <dbReference type="NCBIfam" id="TIGR00669"/>
    </source>
</evidence>
<keyword evidence="2 9" id="KW-0436">Ligase</keyword>
<dbReference type="InterPro" id="IPR006195">
    <property type="entry name" value="aa-tRNA-synth_II"/>
</dbReference>
<organism evidence="9 10">
    <name type="scientific">Chitinophaga eiseniae</name>
    <dbReference type="NCBI Taxonomy" id="634771"/>
    <lineage>
        <taxon>Bacteria</taxon>
        <taxon>Pseudomonadati</taxon>
        <taxon>Bacteroidota</taxon>
        <taxon>Chitinophagia</taxon>
        <taxon>Chitinophagales</taxon>
        <taxon>Chitinophagaceae</taxon>
        <taxon>Chitinophaga</taxon>
    </lineage>
</organism>
<gene>
    <name evidence="9" type="ORF">SAMN04488128_103856</name>
</gene>
<keyword evidence="4" id="KW-0547">Nucleotide-binding</keyword>
<dbReference type="OrthoDB" id="9766088at2"/>
<dbReference type="Pfam" id="PF03590">
    <property type="entry name" value="AsnA"/>
    <property type="match status" value="1"/>
</dbReference>
<evidence type="ECO:0000259" key="8">
    <source>
        <dbReference type="PROSITE" id="PS50862"/>
    </source>
</evidence>
<dbReference type="RefSeq" id="WP_078671181.1">
    <property type="nucleotide sequence ID" value="NZ_FUWZ01000003.1"/>
</dbReference>
<dbReference type="GO" id="GO:0006529">
    <property type="term" value="P:asparagine biosynthetic process"/>
    <property type="evidence" value="ECO:0007669"/>
    <property type="project" value="UniProtKB-UniRule"/>
</dbReference>
<dbReference type="STRING" id="634771.SAMN04488128_103856"/>
<evidence type="ECO:0000256" key="6">
    <source>
        <dbReference type="ARBA" id="ARBA00022888"/>
    </source>
</evidence>
<dbReference type="PANTHER" id="PTHR30073:SF5">
    <property type="entry name" value="ASPARTATE--AMMONIA LIGASE"/>
    <property type="match status" value="1"/>
</dbReference>
<dbReference type="InterPro" id="IPR045864">
    <property type="entry name" value="aa-tRNA-synth_II/BPL/LPL"/>
</dbReference>
<name>A0A1T4SZA1_9BACT</name>
<dbReference type="EC" id="6.3.1.1" evidence="7"/>
<keyword evidence="3" id="KW-0028">Amino-acid biosynthesis</keyword>
<keyword evidence="1" id="KW-0963">Cytoplasm</keyword>
<evidence type="ECO:0000256" key="4">
    <source>
        <dbReference type="ARBA" id="ARBA00022741"/>
    </source>
</evidence>
<dbReference type="AlphaFoldDB" id="A0A1T4SZA1"/>
<evidence type="ECO:0000256" key="1">
    <source>
        <dbReference type="ARBA" id="ARBA00022490"/>
    </source>
</evidence>
<dbReference type="SUPFAM" id="SSF55681">
    <property type="entry name" value="Class II aaRS and biotin synthetases"/>
    <property type="match status" value="1"/>
</dbReference>